<reference evidence="2 3" key="1">
    <citation type="submission" date="2018-05" db="EMBL/GenBank/DDBJ databases">
        <title>Genomic Encyclopedia of Type Strains, Phase IV (KMG-IV): sequencing the most valuable type-strain genomes for metagenomic binning, comparative biology and taxonomic classification.</title>
        <authorList>
            <person name="Goeker M."/>
        </authorList>
    </citation>
    <scope>NUCLEOTIDE SEQUENCE [LARGE SCALE GENOMIC DNA]</scope>
    <source>
        <strain evidence="2 3">DSM 16791</strain>
    </source>
</reference>
<dbReference type="EMBL" id="QGTR01000006">
    <property type="protein sequence ID" value="PWV97812.1"/>
    <property type="molecule type" value="Genomic_DNA"/>
</dbReference>
<dbReference type="SUPFAM" id="SSF52799">
    <property type="entry name" value="(Phosphotyrosine protein) phosphatases II"/>
    <property type="match status" value="1"/>
</dbReference>
<evidence type="ECO:0000313" key="2">
    <source>
        <dbReference type="EMBL" id="PWV97812.1"/>
    </source>
</evidence>
<organism evidence="2 3">
    <name type="scientific">Hoeflea marina</name>
    <dbReference type="NCBI Taxonomy" id="274592"/>
    <lineage>
        <taxon>Bacteria</taxon>
        <taxon>Pseudomonadati</taxon>
        <taxon>Pseudomonadota</taxon>
        <taxon>Alphaproteobacteria</taxon>
        <taxon>Hyphomicrobiales</taxon>
        <taxon>Rhizobiaceae</taxon>
        <taxon>Hoeflea</taxon>
    </lineage>
</organism>
<keyword evidence="3" id="KW-1185">Reference proteome</keyword>
<dbReference type="InterPro" id="IPR005939">
    <property type="entry name" value="BLH_phosphatase-like"/>
</dbReference>
<evidence type="ECO:0000259" key="1">
    <source>
        <dbReference type="Pfam" id="PF04273"/>
    </source>
</evidence>
<sequence>MDLRPITQDYSVAGQITVEDLPAIKAAGFKSVVCHRPDGEAADQPSFASIKAAAADLGLEARQIPIGPMGVTAEAVSGMVDALEELPLPMLGYCRSGARSTAAFQQAARLRG</sequence>
<dbReference type="Proteomes" id="UP000246352">
    <property type="component" value="Unassembled WGS sequence"/>
</dbReference>
<dbReference type="OrthoDB" id="9805710at2"/>
<dbReference type="Gene3D" id="3.90.190.10">
    <property type="entry name" value="Protein tyrosine phosphatase superfamily"/>
    <property type="match status" value="1"/>
</dbReference>
<name>A0A317PFU9_9HYPH</name>
<gene>
    <name evidence="2" type="ORF">DFR52_106337</name>
</gene>
<comment type="caution">
    <text evidence="2">The sequence shown here is derived from an EMBL/GenBank/DDBJ whole genome shotgun (WGS) entry which is preliminary data.</text>
</comment>
<proteinExistence type="predicted"/>
<dbReference type="InterPro" id="IPR029021">
    <property type="entry name" value="Prot-tyrosine_phosphatase-like"/>
</dbReference>
<dbReference type="AlphaFoldDB" id="A0A317PFU9"/>
<dbReference type="GO" id="GO:0016787">
    <property type="term" value="F:hydrolase activity"/>
    <property type="evidence" value="ECO:0007669"/>
    <property type="project" value="InterPro"/>
</dbReference>
<accession>A0A317PFU9</accession>
<evidence type="ECO:0000313" key="3">
    <source>
        <dbReference type="Proteomes" id="UP000246352"/>
    </source>
</evidence>
<dbReference type="RefSeq" id="WP_110034094.1">
    <property type="nucleotide sequence ID" value="NZ_QGTR01000006.1"/>
</dbReference>
<feature type="domain" description="Beta-lactamase hydrolase-like protein phosphatase-like" evidence="1">
    <location>
        <begin position="2"/>
        <end position="104"/>
    </location>
</feature>
<dbReference type="Pfam" id="PF04273">
    <property type="entry name" value="BLH_phosphatase"/>
    <property type="match status" value="1"/>
</dbReference>
<protein>
    <submittedName>
        <fullName evidence="2">Uncharacterized protein (TIGR01244 family)</fullName>
    </submittedName>
</protein>
<dbReference type="NCBIfam" id="TIGR01244">
    <property type="entry name" value="TIGR01244 family sulfur transferase"/>
    <property type="match status" value="1"/>
</dbReference>